<accession>A0ABX1SND1</accession>
<dbReference type="RefSeq" id="WP_169385570.1">
    <property type="nucleotide sequence ID" value="NZ_JAAXLA010000118.1"/>
</dbReference>
<organism evidence="1 2">
    <name type="scientific">Pseudonocardia acidicola</name>
    <dbReference type="NCBI Taxonomy" id="2724939"/>
    <lineage>
        <taxon>Bacteria</taxon>
        <taxon>Bacillati</taxon>
        <taxon>Actinomycetota</taxon>
        <taxon>Actinomycetes</taxon>
        <taxon>Pseudonocardiales</taxon>
        <taxon>Pseudonocardiaceae</taxon>
        <taxon>Pseudonocardia</taxon>
    </lineage>
</organism>
<gene>
    <name evidence="1" type="ORF">HF526_32935</name>
</gene>
<sequence length="154" mass="16738">MADEFAVRVAVRSYEVDANGHVNHAVYHQYGEHARMEHLRVAGCSPVRLNARGWGVILLETHARFLSELLLGEQVEVSSRVAFGTGKTFRIEHVLRRVPENVSENGAAPDARVAAEISCRMGLLDMTARRLVADPAARLAEVATEPALLGLGSG</sequence>
<reference evidence="1 2" key="1">
    <citation type="submission" date="2020-04" db="EMBL/GenBank/DDBJ databases">
        <authorList>
            <person name="Klaysubun C."/>
            <person name="Duangmal K."/>
            <person name="Lipun K."/>
        </authorList>
    </citation>
    <scope>NUCLEOTIDE SEQUENCE [LARGE SCALE GENOMIC DNA]</scope>
    <source>
        <strain evidence="1 2">K10HN5</strain>
    </source>
</reference>
<dbReference type="SUPFAM" id="SSF54637">
    <property type="entry name" value="Thioesterase/thiol ester dehydrase-isomerase"/>
    <property type="match status" value="1"/>
</dbReference>
<dbReference type="InterPro" id="IPR050563">
    <property type="entry name" value="4-hydroxybenzoyl-CoA_TE"/>
</dbReference>
<dbReference type="Proteomes" id="UP000820669">
    <property type="component" value="Unassembled WGS sequence"/>
</dbReference>
<dbReference type="Pfam" id="PF13279">
    <property type="entry name" value="4HBT_2"/>
    <property type="match status" value="1"/>
</dbReference>
<dbReference type="Gene3D" id="3.10.129.10">
    <property type="entry name" value="Hotdog Thioesterase"/>
    <property type="match status" value="1"/>
</dbReference>
<proteinExistence type="predicted"/>
<dbReference type="EMBL" id="JAAXLA010000118">
    <property type="protein sequence ID" value="NMI02064.1"/>
    <property type="molecule type" value="Genomic_DNA"/>
</dbReference>
<evidence type="ECO:0000313" key="2">
    <source>
        <dbReference type="Proteomes" id="UP000820669"/>
    </source>
</evidence>
<keyword evidence="2" id="KW-1185">Reference proteome</keyword>
<protein>
    <submittedName>
        <fullName evidence="1">Acyl-CoA thioesterase</fullName>
    </submittedName>
</protein>
<evidence type="ECO:0000313" key="1">
    <source>
        <dbReference type="EMBL" id="NMI02064.1"/>
    </source>
</evidence>
<dbReference type="InterPro" id="IPR029069">
    <property type="entry name" value="HotDog_dom_sf"/>
</dbReference>
<name>A0ABX1SND1_9PSEU</name>
<dbReference type="CDD" id="cd00586">
    <property type="entry name" value="4HBT"/>
    <property type="match status" value="1"/>
</dbReference>
<comment type="caution">
    <text evidence="1">The sequence shown here is derived from an EMBL/GenBank/DDBJ whole genome shotgun (WGS) entry which is preliminary data.</text>
</comment>
<dbReference type="PANTHER" id="PTHR31793">
    <property type="entry name" value="4-HYDROXYBENZOYL-COA THIOESTERASE FAMILY MEMBER"/>
    <property type="match status" value="1"/>
</dbReference>
<dbReference type="PANTHER" id="PTHR31793:SF24">
    <property type="entry name" value="LONG-CHAIN ACYL-COA THIOESTERASE FADM"/>
    <property type="match status" value="1"/>
</dbReference>